<dbReference type="AlphaFoldDB" id="A0AAN8U4X9"/>
<gene>
    <name evidence="1" type="ORF">RDI58_006382</name>
</gene>
<accession>A0AAN8U4X9</accession>
<evidence type="ECO:0000313" key="2">
    <source>
        <dbReference type="Proteomes" id="UP001371456"/>
    </source>
</evidence>
<dbReference type="Proteomes" id="UP001371456">
    <property type="component" value="Unassembled WGS sequence"/>
</dbReference>
<proteinExistence type="predicted"/>
<protein>
    <submittedName>
        <fullName evidence="1">Uncharacterized protein</fullName>
    </submittedName>
</protein>
<evidence type="ECO:0000313" key="1">
    <source>
        <dbReference type="EMBL" id="KAK6798679.1"/>
    </source>
</evidence>
<dbReference type="EMBL" id="JBANQN010000002">
    <property type="protein sequence ID" value="KAK6798679.1"/>
    <property type="molecule type" value="Genomic_DNA"/>
</dbReference>
<organism evidence="1 2">
    <name type="scientific">Solanum bulbocastanum</name>
    <name type="common">Wild potato</name>
    <dbReference type="NCBI Taxonomy" id="147425"/>
    <lineage>
        <taxon>Eukaryota</taxon>
        <taxon>Viridiplantae</taxon>
        <taxon>Streptophyta</taxon>
        <taxon>Embryophyta</taxon>
        <taxon>Tracheophyta</taxon>
        <taxon>Spermatophyta</taxon>
        <taxon>Magnoliopsida</taxon>
        <taxon>eudicotyledons</taxon>
        <taxon>Gunneridae</taxon>
        <taxon>Pentapetalae</taxon>
        <taxon>asterids</taxon>
        <taxon>lamiids</taxon>
        <taxon>Solanales</taxon>
        <taxon>Solanaceae</taxon>
        <taxon>Solanoideae</taxon>
        <taxon>Solaneae</taxon>
        <taxon>Solanum</taxon>
    </lineage>
</organism>
<sequence length="111" mass="12071">MIPLGPMVVPIIPPLATNSSMAFSSSGYGNSGVRKDVLILFLPLAVALRSTNQTAKFHSTPTPHQTACKYRAKPFPLASRSDNLLSLIRLSSGTSVHRMILPLKHLLWYAS</sequence>
<comment type="caution">
    <text evidence="1">The sequence shown here is derived from an EMBL/GenBank/DDBJ whole genome shotgun (WGS) entry which is preliminary data.</text>
</comment>
<reference evidence="1 2" key="1">
    <citation type="submission" date="2024-02" db="EMBL/GenBank/DDBJ databases">
        <title>de novo genome assembly of Solanum bulbocastanum strain 11H21.</title>
        <authorList>
            <person name="Hosaka A.J."/>
        </authorList>
    </citation>
    <scope>NUCLEOTIDE SEQUENCE [LARGE SCALE GENOMIC DNA]</scope>
    <source>
        <tissue evidence="1">Young leaves</tissue>
    </source>
</reference>
<keyword evidence="2" id="KW-1185">Reference proteome</keyword>
<name>A0AAN8U4X9_SOLBU</name>